<organism evidence="4 5">
    <name type="scientific">Grimontia marina</name>
    <dbReference type="NCBI Taxonomy" id="646534"/>
    <lineage>
        <taxon>Bacteria</taxon>
        <taxon>Pseudomonadati</taxon>
        <taxon>Pseudomonadota</taxon>
        <taxon>Gammaproteobacteria</taxon>
        <taxon>Vibrionales</taxon>
        <taxon>Vibrionaceae</taxon>
        <taxon>Grimontia</taxon>
    </lineage>
</organism>
<dbReference type="EC" id="3.-.-.-" evidence="4"/>
<evidence type="ECO:0000256" key="1">
    <source>
        <dbReference type="ARBA" id="ARBA00022801"/>
    </source>
</evidence>
<keyword evidence="2" id="KW-0464">Manganese</keyword>
<dbReference type="PIRSF" id="PIRSF005962">
    <property type="entry name" value="Pept_M20D_amidohydro"/>
    <property type="match status" value="1"/>
</dbReference>
<dbReference type="SUPFAM" id="SSF53187">
    <property type="entry name" value="Zn-dependent exopeptidases"/>
    <property type="match status" value="1"/>
</dbReference>
<feature type="binding site" evidence="2">
    <location>
        <position position="93"/>
    </location>
    <ligand>
        <name>Mn(2+)</name>
        <dbReference type="ChEBI" id="CHEBI:29035"/>
        <label>2</label>
    </ligand>
</feature>
<evidence type="ECO:0000313" key="4">
    <source>
        <dbReference type="EMBL" id="CZF84289.1"/>
    </source>
</evidence>
<accession>A0A128FBW0</accession>
<keyword evidence="5" id="KW-1185">Reference proteome</keyword>
<dbReference type="Pfam" id="PF07687">
    <property type="entry name" value="M20_dimer"/>
    <property type="match status" value="1"/>
</dbReference>
<reference evidence="5" key="1">
    <citation type="submission" date="2016-02" db="EMBL/GenBank/DDBJ databases">
        <authorList>
            <person name="Rodrigo-Torres Lidia"/>
            <person name="Arahal R.David."/>
        </authorList>
    </citation>
    <scope>NUCLEOTIDE SEQUENCE [LARGE SCALE GENOMIC DNA]</scope>
    <source>
        <strain evidence="5">CECT 8713</strain>
    </source>
</reference>
<dbReference type="InterPro" id="IPR002933">
    <property type="entry name" value="Peptidase_M20"/>
</dbReference>
<dbReference type="InterPro" id="IPR017439">
    <property type="entry name" value="Amidohydrolase"/>
</dbReference>
<feature type="binding site" evidence="2">
    <location>
        <position position="126"/>
    </location>
    <ligand>
        <name>Mn(2+)</name>
        <dbReference type="ChEBI" id="CHEBI:29035"/>
        <label>2</label>
    </ligand>
</feature>
<dbReference type="PANTHER" id="PTHR11014">
    <property type="entry name" value="PEPTIDASE M20 FAMILY MEMBER"/>
    <property type="match status" value="1"/>
</dbReference>
<dbReference type="NCBIfam" id="TIGR01891">
    <property type="entry name" value="amidohydrolases"/>
    <property type="match status" value="1"/>
</dbReference>
<gene>
    <name evidence="4" type="primary">yxeP</name>
    <name evidence="4" type="ORF">GMA8713_03046</name>
</gene>
<dbReference type="InterPro" id="IPR011650">
    <property type="entry name" value="Peptidase_M20_dimer"/>
</dbReference>
<dbReference type="AlphaFoldDB" id="A0A128FBW0"/>
<proteinExistence type="predicted"/>
<dbReference type="Proteomes" id="UP000073601">
    <property type="component" value="Unassembled WGS sequence"/>
</dbReference>
<evidence type="ECO:0000313" key="5">
    <source>
        <dbReference type="Proteomes" id="UP000073601"/>
    </source>
</evidence>
<feature type="binding site" evidence="2">
    <location>
        <position position="152"/>
    </location>
    <ligand>
        <name>Mn(2+)</name>
        <dbReference type="ChEBI" id="CHEBI:29035"/>
        <label>2</label>
    </ligand>
</feature>
<keyword evidence="2" id="KW-0479">Metal-binding</keyword>
<name>A0A128FBW0_9GAMM</name>
<dbReference type="RefSeq" id="WP_062711565.1">
    <property type="nucleotide sequence ID" value="NZ_CAWRCI010000028.1"/>
</dbReference>
<protein>
    <submittedName>
        <fullName evidence="4">Putative hydrolase YxeP</fullName>
        <ecNumber evidence="4">3.-.-.-</ecNumber>
    </submittedName>
</protein>
<sequence length="382" mass="42257">MFNPILFRHQLHKMPELSGFEDKTGELIADTLRSFGYDPQVNIGGHGVVLHLDSSQPGPHLLFRADTDALPIHEVALHSHCSGNAGVMHACGHDGHSASLMALAYRLSKSDIQQGKVTLIFQPSEENGQGARAMLDDESWDKGKVDYAFGYHNVPGHPLGQILCRENTFACASAGVSITLKGKTAHAAYPETAVNPTSALRALMHDIEKLPTDFPSCFALATIVHVNLGQPAFGTTPAQATVMVTLRSDSNKCFESLCYQVESMARHYSERDGLELNIEWFDKFNAIINHSEANMLLKQACKDLGFVHNDLDVPMRWSEDFSEYSRTWPSAFFGLGSGVEHPPLHDPHYDFPDTLIDISSKIFEQIIRDMNGLKSQDFIHAI</sequence>
<dbReference type="Pfam" id="PF01546">
    <property type="entry name" value="Peptidase_M20"/>
    <property type="match status" value="1"/>
</dbReference>
<feature type="domain" description="Peptidase M20 dimerisation" evidence="3">
    <location>
        <begin position="173"/>
        <end position="268"/>
    </location>
</feature>
<evidence type="ECO:0000259" key="3">
    <source>
        <dbReference type="Pfam" id="PF07687"/>
    </source>
</evidence>
<dbReference type="Gene3D" id="3.40.630.10">
    <property type="entry name" value="Zn peptidases"/>
    <property type="match status" value="1"/>
</dbReference>
<dbReference type="InterPro" id="IPR036264">
    <property type="entry name" value="Bact_exopeptidase_dim_dom"/>
</dbReference>
<feature type="binding site" evidence="2">
    <location>
        <position position="345"/>
    </location>
    <ligand>
        <name>Mn(2+)</name>
        <dbReference type="ChEBI" id="CHEBI:29035"/>
        <label>2</label>
    </ligand>
</feature>
<dbReference type="Gene3D" id="3.30.70.360">
    <property type="match status" value="1"/>
</dbReference>
<keyword evidence="1 4" id="KW-0378">Hydrolase</keyword>
<feature type="binding site" evidence="2">
    <location>
        <position position="91"/>
    </location>
    <ligand>
        <name>Mn(2+)</name>
        <dbReference type="ChEBI" id="CHEBI:29035"/>
        <label>2</label>
    </ligand>
</feature>
<dbReference type="EMBL" id="FIZY01000028">
    <property type="protein sequence ID" value="CZF84289.1"/>
    <property type="molecule type" value="Genomic_DNA"/>
</dbReference>
<dbReference type="PANTHER" id="PTHR11014:SF169">
    <property type="entry name" value="CLAN MH, FAMILY M20, PEPTIDASE T-LIKE METALLOPEPTIDASE"/>
    <property type="match status" value="1"/>
</dbReference>
<dbReference type="SUPFAM" id="SSF55031">
    <property type="entry name" value="Bacterial exopeptidase dimerisation domain"/>
    <property type="match status" value="1"/>
</dbReference>
<evidence type="ECO:0000256" key="2">
    <source>
        <dbReference type="PIRSR" id="PIRSR005962-1"/>
    </source>
</evidence>
<dbReference type="GO" id="GO:0016787">
    <property type="term" value="F:hydrolase activity"/>
    <property type="evidence" value="ECO:0007669"/>
    <property type="project" value="UniProtKB-KW"/>
</dbReference>
<dbReference type="OrthoDB" id="9777385at2"/>
<comment type="cofactor">
    <cofactor evidence="2">
        <name>Mn(2+)</name>
        <dbReference type="ChEBI" id="CHEBI:29035"/>
    </cofactor>
    <text evidence="2">The Mn(2+) ion enhances activity.</text>
</comment>
<dbReference type="GO" id="GO:0046872">
    <property type="term" value="F:metal ion binding"/>
    <property type="evidence" value="ECO:0007669"/>
    <property type="project" value="UniProtKB-KW"/>
</dbReference>